<evidence type="ECO:0000256" key="1">
    <source>
        <dbReference type="ARBA" id="ARBA00004606"/>
    </source>
</evidence>
<dbReference type="InterPro" id="IPR044610">
    <property type="entry name" value="GLCAT14A/B/C"/>
</dbReference>
<organism evidence="7 8">
    <name type="scientific">Colocasia esculenta</name>
    <name type="common">Wild taro</name>
    <name type="synonym">Arum esculentum</name>
    <dbReference type="NCBI Taxonomy" id="4460"/>
    <lineage>
        <taxon>Eukaryota</taxon>
        <taxon>Viridiplantae</taxon>
        <taxon>Streptophyta</taxon>
        <taxon>Embryophyta</taxon>
        <taxon>Tracheophyta</taxon>
        <taxon>Spermatophyta</taxon>
        <taxon>Magnoliopsida</taxon>
        <taxon>Liliopsida</taxon>
        <taxon>Araceae</taxon>
        <taxon>Aroideae</taxon>
        <taxon>Colocasieae</taxon>
        <taxon>Colocasia</taxon>
    </lineage>
</organism>
<evidence type="ECO:0000256" key="5">
    <source>
        <dbReference type="ARBA" id="ARBA00023180"/>
    </source>
</evidence>
<evidence type="ECO:0000256" key="3">
    <source>
        <dbReference type="ARBA" id="ARBA00022679"/>
    </source>
</evidence>
<dbReference type="Proteomes" id="UP000652761">
    <property type="component" value="Unassembled WGS sequence"/>
</dbReference>
<evidence type="ECO:0000313" key="8">
    <source>
        <dbReference type="Proteomes" id="UP000652761"/>
    </source>
</evidence>
<sequence>MWLIILLLPFVPDLLHVFSSAPRDLNFIDHTSDLGWKEYHRVQPIVVDPEIYLARRSQIFYGRERRKTPESFKFFTGSPWVILSRSFLEFCILGWDNLPRTLLLYFTNTVIPQEGYFHSVVCNSPQFQNTTVSSDLRYMEWDNPPQMEPHFLNLSDYGRIASSGLPFARQFRKDDPVLDKIDAKILGRRSRQVVPGGWCTGSGRLWMDRCSLWGDLTIVKPSPRAEKFGKVMKKLLADWRSRSSSCK</sequence>
<proteinExistence type="predicted"/>
<dbReference type="PANTHER" id="PTHR45719">
    <property type="entry name" value="GLYCOSYLTRANSFERASE"/>
    <property type="match status" value="1"/>
</dbReference>
<feature type="signal peptide" evidence="6">
    <location>
        <begin position="1"/>
        <end position="17"/>
    </location>
</feature>
<reference evidence="7" key="1">
    <citation type="submission" date="2017-07" db="EMBL/GenBank/DDBJ databases">
        <title>Taro Niue Genome Assembly and Annotation.</title>
        <authorList>
            <person name="Atibalentja N."/>
            <person name="Keating K."/>
            <person name="Fields C.J."/>
        </authorList>
    </citation>
    <scope>NUCLEOTIDE SEQUENCE</scope>
    <source>
        <strain evidence="7">Niue_2</strain>
        <tissue evidence="7">Leaf</tissue>
    </source>
</reference>
<name>A0A843XBZ2_COLES</name>
<keyword evidence="8" id="KW-1185">Reference proteome</keyword>
<keyword evidence="3" id="KW-0808">Transferase</keyword>
<dbReference type="GO" id="GO:0015020">
    <property type="term" value="F:glucuronosyltransferase activity"/>
    <property type="evidence" value="ECO:0007669"/>
    <property type="project" value="InterPro"/>
</dbReference>
<feature type="chain" id="PRO_5033067137" evidence="6">
    <location>
        <begin position="18"/>
        <end position="247"/>
    </location>
</feature>
<keyword evidence="6" id="KW-0732">Signal</keyword>
<dbReference type="InterPro" id="IPR003406">
    <property type="entry name" value="Glyco_trans_14"/>
</dbReference>
<dbReference type="AlphaFoldDB" id="A0A843XBZ2"/>
<keyword evidence="4" id="KW-0472">Membrane</keyword>
<evidence type="ECO:0000313" key="7">
    <source>
        <dbReference type="EMBL" id="MQM16914.1"/>
    </source>
</evidence>
<evidence type="ECO:0000256" key="4">
    <source>
        <dbReference type="ARBA" id="ARBA00023136"/>
    </source>
</evidence>
<comment type="caution">
    <text evidence="7">The sequence shown here is derived from an EMBL/GenBank/DDBJ whole genome shotgun (WGS) entry which is preliminary data.</text>
</comment>
<evidence type="ECO:0000256" key="2">
    <source>
        <dbReference type="ARBA" id="ARBA00022676"/>
    </source>
</evidence>
<evidence type="ECO:0000256" key="6">
    <source>
        <dbReference type="SAM" id="SignalP"/>
    </source>
</evidence>
<dbReference type="OrthoDB" id="773653at2759"/>
<gene>
    <name evidence="7" type="ORF">Taro_049877</name>
</gene>
<accession>A0A843XBZ2</accession>
<keyword evidence="2" id="KW-0328">Glycosyltransferase</keyword>
<keyword evidence="5" id="KW-0325">Glycoprotein</keyword>
<protein>
    <submittedName>
        <fullName evidence="7">Uncharacterized protein</fullName>
    </submittedName>
</protein>
<dbReference type="Pfam" id="PF02485">
    <property type="entry name" value="Branch"/>
    <property type="match status" value="1"/>
</dbReference>
<dbReference type="PANTHER" id="PTHR45719:SF11">
    <property type="entry name" value="OS01G0121800 PROTEIN"/>
    <property type="match status" value="1"/>
</dbReference>
<dbReference type="EMBL" id="NMUH01007243">
    <property type="protein sequence ID" value="MQM16914.1"/>
    <property type="molecule type" value="Genomic_DNA"/>
</dbReference>
<dbReference type="GO" id="GO:0016020">
    <property type="term" value="C:membrane"/>
    <property type="evidence" value="ECO:0007669"/>
    <property type="project" value="UniProtKB-SubCell"/>
</dbReference>
<comment type="subcellular location">
    <subcellularLocation>
        <location evidence="1">Membrane</location>
        <topology evidence="1">Single-pass type II membrane protein</topology>
    </subcellularLocation>
</comment>